<feature type="signal peptide" evidence="1">
    <location>
        <begin position="1"/>
        <end position="31"/>
    </location>
</feature>
<name>A0ABQ3SN84_9ACTN</name>
<dbReference type="SUPFAM" id="SSF63829">
    <property type="entry name" value="Calcium-dependent phosphotriesterase"/>
    <property type="match status" value="1"/>
</dbReference>
<organism evidence="2 3">
    <name type="scientific">Streptomyces nojiriensis</name>
    <dbReference type="NCBI Taxonomy" id="66374"/>
    <lineage>
        <taxon>Bacteria</taxon>
        <taxon>Bacillati</taxon>
        <taxon>Actinomycetota</taxon>
        <taxon>Actinomycetes</taxon>
        <taxon>Kitasatosporales</taxon>
        <taxon>Streptomycetaceae</taxon>
        <taxon>Streptomyces</taxon>
    </lineage>
</organism>
<dbReference type="InterPro" id="IPR006311">
    <property type="entry name" value="TAT_signal"/>
</dbReference>
<comment type="caution">
    <text evidence="2">The sequence shown here is derived from an EMBL/GenBank/DDBJ whole genome shotgun (WGS) entry which is preliminary data.</text>
</comment>
<dbReference type="EMBL" id="BNEC01000005">
    <property type="protein sequence ID" value="GHI69598.1"/>
    <property type="molecule type" value="Genomic_DNA"/>
</dbReference>
<accession>A0ABQ3SN84</accession>
<evidence type="ECO:0000313" key="3">
    <source>
        <dbReference type="Proteomes" id="UP000613974"/>
    </source>
</evidence>
<dbReference type="Proteomes" id="UP000613974">
    <property type="component" value="Unassembled WGS sequence"/>
</dbReference>
<evidence type="ECO:0008006" key="4">
    <source>
        <dbReference type="Google" id="ProtNLM"/>
    </source>
</evidence>
<keyword evidence="3" id="KW-1185">Reference proteome</keyword>
<reference evidence="3" key="1">
    <citation type="submission" date="2023-07" db="EMBL/GenBank/DDBJ databases">
        <title>Whole genome shotgun sequence of Streptomyces nojiriensis NBRC 13794.</title>
        <authorList>
            <person name="Komaki H."/>
            <person name="Tamura T."/>
        </authorList>
    </citation>
    <scope>NUCLEOTIDE SEQUENCE [LARGE SCALE GENOMIC DNA]</scope>
    <source>
        <strain evidence="3">NBRC 13794</strain>
    </source>
</reference>
<proteinExistence type="predicted"/>
<feature type="chain" id="PRO_5045748721" description="PhoX family phosphatase" evidence="1">
    <location>
        <begin position="32"/>
        <end position="627"/>
    </location>
</feature>
<dbReference type="InterPro" id="IPR008557">
    <property type="entry name" value="PhoX"/>
</dbReference>
<keyword evidence="1" id="KW-0732">Signal</keyword>
<dbReference type="PROSITE" id="PS51318">
    <property type="entry name" value="TAT"/>
    <property type="match status" value="1"/>
</dbReference>
<evidence type="ECO:0000313" key="2">
    <source>
        <dbReference type="EMBL" id="GHI69598.1"/>
    </source>
</evidence>
<protein>
    <recommendedName>
        <fullName evidence="4">PhoX family phosphatase</fullName>
    </recommendedName>
</protein>
<dbReference type="Pfam" id="PF05787">
    <property type="entry name" value="PhoX"/>
    <property type="match status" value="1"/>
</dbReference>
<sequence>MASSLSRRQVVAGGTAALVAFLGFGTSTAQAATTAAAAPAPTPAGGEPKGLLGFAAVPPATTDAVTVPPGYSVQTLAPWGRPLHSGGPAWLADGGNSSTDQARQVGSHHSGLHFFPYDDGPRGSRLGTLVVNHEATDATLLHRDGGAALTREKVDKSLAAQGLSVFEVRESGGTWDLGDSPRNVRITGTTPVNFSGPVGSGHPALRTGTAHAGTLGNSAYGVTPWGTYLSCEENVAGYFGTDDPSWRPTRTQKRYGVSAAGHGHRWHTVAPRFDVAVNGNEVHRFGWVVEVDPAAPSTAPVKRTALGRFQHVGATVTEAAGRVVLYSGDDENGGYLYKFVGEDEWRRERARGRSPLDHGTLYVARFEDDGTGRWLPLIHGRGPLTGEHGWRDQADVVLRVREAADALGATPLDRPQQTAVAADGTVYCALANSPGGGYCGSGGGTGRGRAISPRESNPYGHIVRWREESAEGFRWDVFVLAGDPAHDEGVGLDESGMFGSPKGLWFDGDGRLWIQTGISKWAQNCDESGHGNLGNNAVLVADPANGEIRRFLTGPRGAEITAVVTTPDRRTLFVNVQHPGEHTAAWGAPTPERPCAVSGWPDHDPAGRPRSATIVVRRTDGGVIGGV</sequence>
<evidence type="ECO:0000256" key="1">
    <source>
        <dbReference type="SAM" id="SignalP"/>
    </source>
</evidence>
<dbReference type="PANTHER" id="PTHR35399:SF2">
    <property type="entry name" value="DUF839 DOMAIN-CONTAINING PROTEIN"/>
    <property type="match status" value="1"/>
</dbReference>
<dbReference type="PANTHER" id="PTHR35399">
    <property type="entry name" value="SLR8030 PROTEIN"/>
    <property type="match status" value="1"/>
</dbReference>
<gene>
    <name evidence="2" type="ORF">Snoj_35160</name>
</gene>